<dbReference type="AlphaFoldDB" id="A0A3B0WUX8"/>
<dbReference type="PRINTS" id="PR00478">
    <property type="entry name" value="PHRIBLKINASE"/>
</dbReference>
<gene>
    <name evidence="9" type="ORF">MNBD_GAMMA11-1941</name>
</gene>
<reference evidence="9" key="1">
    <citation type="submission" date="2018-06" db="EMBL/GenBank/DDBJ databases">
        <authorList>
            <person name="Zhirakovskaya E."/>
        </authorList>
    </citation>
    <scope>NUCLEOTIDE SEQUENCE</scope>
</reference>
<dbReference type="SUPFAM" id="SSF52540">
    <property type="entry name" value="P-loop containing nucleoside triphosphate hydrolases"/>
    <property type="match status" value="1"/>
</dbReference>
<sequence>MSEKHPIIAVTGASGAGTTVVQQAFKEIFFRQKINAAFVQGDGFLRYSDRDTEKHISQALADGHHISCYGPDLNDFSCLEACFEQYDKTGSTSLRCKITQENAHLYNNLQGDFTDWQETPPDTDCLFYEGMHGGVVAETWTRRKSESTEPVPNERRAMRPQGVNAAQYVDLLIGVVPAINLEWIQRINHDQSKHNLSAEQVTVNILEQLQDYIYFIVPQFSMTDINFQRMPVVDTSNPFDLQRVPTDKESMVVVSFREPDRHDLTSYLKRIPGSFVSRRNSLVIPGGQMQHALDVICAPLIEAMLQKK</sequence>
<dbReference type="GO" id="GO:0005975">
    <property type="term" value="P:carbohydrate metabolic process"/>
    <property type="evidence" value="ECO:0007669"/>
    <property type="project" value="InterPro"/>
</dbReference>
<name>A0A3B0WUX8_9ZZZZ</name>
<dbReference type="Pfam" id="PF00485">
    <property type="entry name" value="PRK"/>
    <property type="match status" value="1"/>
</dbReference>
<evidence type="ECO:0000256" key="3">
    <source>
        <dbReference type="ARBA" id="ARBA00022679"/>
    </source>
</evidence>
<dbReference type="GO" id="GO:0008974">
    <property type="term" value="F:phosphoribulokinase activity"/>
    <property type="evidence" value="ECO:0007669"/>
    <property type="project" value="UniProtKB-EC"/>
</dbReference>
<comment type="catalytic activity">
    <reaction evidence="7">
        <text>D-ribulose 5-phosphate + ATP = D-ribulose 1,5-bisphosphate + ADP + H(+)</text>
        <dbReference type="Rhea" id="RHEA:19365"/>
        <dbReference type="ChEBI" id="CHEBI:15378"/>
        <dbReference type="ChEBI" id="CHEBI:30616"/>
        <dbReference type="ChEBI" id="CHEBI:57870"/>
        <dbReference type="ChEBI" id="CHEBI:58121"/>
        <dbReference type="ChEBI" id="CHEBI:456216"/>
        <dbReference type="EC" id="2.7.1.19"/>
    </reaction>
</comment>
<evidence type="ECO:0000256" key="2">
    <source>
        <dbReference type="ARBA" id="ARBA00012042"/>
    </source>
</evidence>
<evidence type="ECO:0000259" key="8">
    <source>
        <dbReference type="Pfam" id="PF00485"/>
    </source>
</evidence>
<evidence type="ECO:0000256" key="1">
    <source>
        <dbReference type="ARBA" id="ARBA00009719"/>
    </source>
</evidence>
<keyword evidence="5 9" id="KW-0418">Kinase</keyword>
<accession>A0A3B0WUX8</accession>
<dbReference type="InterPro" id="IPR006082">
    <property type="entry name" value="PRK"/>
</dbReference>
<proteinExistence type="inferred from homology"/>
<evidence type="ECO:0000256" key="5">
    <source>
        <dbReference type="ARBA" id="ARBA00022777"/>
    </source>
</evidence>
<evidence type="ECO:0000313" key="9">
    <source>
        <dbReference type="EMBL" id="VAW59888.1"/>
    </source>
</evidence>
<protein>
    <recommendedName>
        <fullName evidence="2">phosphoribulokinase</fullName>
        <ecNumber evidence="2">2.7.1.19</ecNumber>
    </recommendedName>
</protein>
<keyword evidence="4" id="KW-0547">Nucleotide-binding</keyword>
<dbReference type="Gene3D" id="3.40.50.300">
    <property type="entry name" value="P-loop containing nucleotide triphosphate hydrolases"/>
    <property type="match status" value="1"/>
</dbReference>
<keyword evidence="3 9" id="KW-0808">Transferase</keyword>
<organism evidence="9">
    <name type="scientific">hydrothermal vent metagenome</name>
    <dbReference type="NCBI Taxonomy" id="652676"/>
    <lineage>
        <taxon>unclassified sequences</taxon>
        <taxon>metagenomes</taxon>
        <taxon>ecological metagenomes</taxon>
    </lineage>
</organism>
<comment type="similarity">
    <text evidence="1">Belongs to the phosphoribulokinase family.</text>
</comment>
<keyword evidence="6" id="KW-0067">ATP-binding</keyword>
<dbReference type="InterPro" id="IPR006083">
    <property type="entry name" value="PRK/URK"/>
</dbReference>
<dbReference type="InterPro" id="IPR027417">
    <property type="entry name" value="P-loop_NTPase"/>
</dbReference>
<dbReference type="EMBL" id="UOFG01000100">
    <property type="protein sequence ID" value="VAW59888.1"/>
    <property type="molecule type" value="Genomic_DNA"/>
</dbReference>
<feature type="domain" description="Phosphoribulokinase/uridine kinase" evidence="8">
    <location>
        <begin position="7"/>
        <end position="236"/>
    </location>
</feature>
<dbReference type="GO" id="GO:0005524">
    <property type="term" value="F:ATP binding"/>
    <property type="evidence" value="ECO:0007669"/>
    <property type="project" value="UniProtKB-KW"/>
</dbReference>
<dbReference type="NCBIfam" id="NF011997">
    <property type="entry name" value="PRK15453.1"/>
    <property type="match status" value="1"/>
</dbReference>
<evidence type="ECO:0000256" key="4">
    <source>
        <dbReference type="ARBA" id="ARBA00022741"/>
    </source>
</evidence>
<evidence type="ECO:0000256" key="6">
    <source>
        <dbReference type="ARBA" id="ARBA00022840"/>
    </source>
</evidence>
<dbReference type="EC" id="2.7.1.19" evidence="2"/>
<evidence type="ECO:0000256" key="7">
    <source>
        <dbReference type="ARBA" id="ARBA00047663"/>
    </source>
</evidence>